<accession>A0A9P0HDF8</accession>
<organism evidence="3 4">
    <name type="scientific">Nezara viridula</name>
    <name type="common">Southern green stink bug</name>
    <name type="synonym">Cimex viridulus</name>
    <dbReference type="NCBI Taxonomy" id="85310"/>
    <lineage>
        <taxon>Eukaryota</taxon>
        <taxon>Metazoa</taxon>
        <taxon>Ecdysozoa</taxon>
        <taxon>Arthropoda</taxon>
        <taxon>Hexapoda</taxon>
        <taxon>Insecta</taxon>
        <taxon>Pterygota</taxon>
        <taxon>Neoptera</taxon>
        <taxon>Paraneoptera</taxon>
        <taxon>Hemiptera</taxon>
        <taxon>Heteroptera</taxon>
        <taxon>Panheteroptera</taxon>
        <taxon>Pentatomomorpha</taxon>
        <taxon>Pentatomoidea</taxon>
        <taxon>Pentatomidae</taxon>
        <taxon>Pentatominae</taxon>
        <taxon>Nezara</taxon>
    </lineage>
</organism>
<feature type="compositionally biased region" description="Polar residues" evidence="1">
    <location>
        <begin position="687"/>
        <end position="696"/>
    </location>
</feature>
<gene>
    <name evidence="3" type="ORF">NEZAVI_LOCUS9555</name>
</gene>
<reference evidence="3" key="1">
    <citation type="submission" date="2022-01" db="EMBL/GenBank/DDBJ databases">
        <authorList>
            <person name="King R."/>
        </authorList>
    </citation>
    <scope>NUCLEOTIDE SEQUENCE</scope>
</reference>
<feature type="non-terminal residue" evidence="3">
    <location>
        <position position="1"/>
    </location>
</feature>
<dbReference type="PANTHER" id="PTHR21636:SF2">
    <property type="entry name" value="PROTEIN DOK-7"/>
    <property type="match status" value="1"/>
</dbReference>
<evidence type="ECO:0000313" key="3">
    <source>
        <dbReference type="EMBL" id="CAH1400275.1"/>
    </source>
</evidence>
<feature type="compositionally biased region" description="Polar residues" evidence="1">
    <location>
        <begin position="237"/>
        <end position="247"/>
    </location>
</feature>
<dbReference type="Pfam" id="PF02174">
    <property type="entry name" value="IRS"/>
    <property type="match status" value="1"/>
</dbReference>
<feature type="region of interest" description="Disordered" evidence="1">
    <location>
        <begin position="234"/>
        <end position="270"/>
    </location>
</feature>
<feature type="region of interest" description="Disordered" evidence="1">
    <location>
        <begin position="946"/>
        <end position="965"/>
    </location>
</feature>
<feature type="region of interest" description="Disordered" evidence="1">
    <location>
        <begin position="317"/>
        <end position="384"/>
    </location>
</feature>
<protein>
    <recommendedName>
        <fullName evidence="2">IRS-type PTB domain-containing protein</fullName>
    </recommendedName>
</protein>
<feature type="domain" description="IRS-type PTB" evidence="2">
    <location>
        <begin position="88"/>
        <end position="193"/>
    </location>
</feature>
<dbReference type="InterPro" id="IPR011993">
    <property type="entry name" value="PH-like_dom_sf"/>
</dbReference>
<feature type="compositionally biased region" description="Polar residues" evidence="1">
    <location>
        <begin position="254"/>
        <end position="267"/>
    </location>
</feature>
<dbReference type="GO" id="GO:0019901">
    <property type="term" value="F:protein kinase binding"/>
    <property type="evidence" value="ECO:0007669"/>
    <property type="project" value="InterPro"/>
</dbReference>
<evidence type="ECO:0000259" key="2">
    <source>
        <dbReference type="PROSITE" id="PS51064"/>
    </source>
</evidence>
<proteinExistence type="predicted"/>
<feature type="compositionally biased region" description="Low complexity" evidence="1">
    <location>
        <begin position="324"/>
        <end position="338"/>
    </location>
</feature>
<dbReference type="PANTHER" id="PTHR21636">
    <property type="entry name" value="PROTEIN DOK-7"/>
    <property type="match status" value="1"/>
</dbReference>
<dbReference type="GO" id="GO:0007528">
    <property type="term" value="P:neuromuscular junction development"/>
    <property type="evidence" value="ECO:0007669"/>
    <property type="project" value="TreeGrafter"/>
</dbReference>
<feature type="compositionally biased region" description="Basic and acidic residues" evidence="1">
    <location>
        <begin position="666"/>
        <end position="675"/>
    </location>
</feature>
<dbReference type="Proteomes" id="UP001152798">
    <property type="component" value="Chromosome 4"/>
</dbReference>
<dbReference type="PROSITE" id="PS51064">
    <property type="entry name" value="IRS_PTB"/>
    <property type="match status" value="1"/>
</dbReference>
<evidence type="ECO:0000256" key="1">
    <source>
        <dbReference type="SAM" id="MobiDB-lite"/>
    </source>
</evidence>
<sequence>VRLFKTIVLENITDCLHLQLYRDSKDRYKQGQTKASLSLQHFLGVETGFTLDKESNTIAILCQDVTVVLAFDTRERLIQWQVKIASNLGEDQQFLVQICSAPHKSKLAPGPARLHVQEYRFCISLGVPPRLVGVWEISQLRRYGVVEGRFCFEGGSRCGKGEGLYVLITDQAEEITRTLQAASEGRLLSTRRRSSSRNMSVMDSPRKCLTRLSSAGCDSASLCQRIDMGEHSCSHDWPSTETRTTDSVDFGDTVSVSDYPDQSQDVSRWSMEPGMGRCASCISKLGAMSRSSTAANTPAAAFSPAWVMDMGRSIGSGSHNSNCSTMSVSSHESGSEYSIPRLPSNDRSEKVGQCDCEGPGRPPKPGDVAKTKKPPMPSPALQNQNFANYDVPKTIYPQIPEEKGTVRNQPRPPEEYYDTPRSVKTELAEYDRPLCACQTKVVLDEPWQQQQCPCRILCWPSAWISLPYCRRGNGIENTSVHLHKVKLSGEGKMPVMNKSGELAIYATVDKSKKVKYRNLETKDNKIETVDETDNDTTNSENNSNYVNIDPTEKDCKGEQNVNYENLDFAHSLEYYENARDVLQKAGLNKEIPCFDTDKNGVKFCSKCGHACEENSDYLMMEPSAKPGVKFPGYLPMHPSSKSDIIKSRLSRGLSDRASSIPSLSDRCNRRSDSDMRVPGSAMLGLNHPQSANSSPYLTRRAPLMQRKRSSSADSSRGEDDDVTLCSKEPPPPPTQPSRTEEPPAPVLQETVVQVRRSCSVPCKPGNRDSSSSADSGVSTGSLKQREDFGEFELPLTTALSCRRLRLAQETPCLHSSLPRRSKSSDPLSQLSFQFHKIKVPAKSSSAEAEIPICHGKREPKEYCSPGGDGAIVVPYTDSRSTSSGTSDMSDYIETLSLSSHSSSDTPDSLRLGRIAATTLRPRSGKEYHKIDRYILESDIKLKSITTVPEKCESPSPGYMSSSPGN</sequence>
<feature type="region of interest" description="Disordered" evidence="1">
    <location>
        <begin position="530"/>
        <end position="551"/>
    </location>
</feature>
<dbReference type="Gene3D" id="2.30.29.30">
    <property type="entry name" value="Pleckstrin-homology domain (PH domain)/Phosphotyrosine-binding domain (PTB)"/>
    <property type="match status" value="2"/>
</dbReference>
<dbReference type="SUPFAM" id="SSF50729">
    <property type="entry name" value="PH domain-like"/>
    <property type="match status" value="1"/>
</dbReference>
<dbReference type="SMART" id="SM01244">
    <property type="entry name" value="IRS"/>
    <property type="match status" value="1"/>
</dbReference>
<feature type="compositionally biased region" description="Low complexity" evidence="1">
    <location>
        <begin position="768"/>
        <end position="781"/>
    </location>
</feature>
<feature type="compositionally biased region" description="Low complexity" evidence="1">
    <location>
        <begin position="535"/>
        <end position="544"/>
    </location>
</feature>
<feature type="compositionally biased region" description="Low complexity" evidence="1">
    <location>
        <begin position="953"/>
        <end position="965"/>
    </location>
</feature>
<dbReference type="InterPro" id="IPR037746">
    <property type="entry name" value="Dok-7"/>
</dbReference>
<dbReference type="InterPro" id="IPR002404">
    <property type="entry name" value="IRS_PTB"/>
</dbReference>
<evidence type="ECO:0000313" key="4">
    <source>
        <dbReference type="Proteomes" id="UP001152798"/>
    </source>
</evidence>
<name>A0A9P0HDF8_NEZVI</name>
<dbReference type="EMBL" id="OV725080">
    <property type="protein sequence ID" value="CAH1400275.1"/>
    <property type="molecule type" value="Genomic_DNA"/>
</dbReference>
<dbReference type="AlphaFoldDB" id="A0A9P0HDF8"/>
<keyword evidence="4" id="KW-1185">Reference proteome</keyword>
<dbReference type="OrthoDB" id="6537982at2759"/>
<feature type="region of interest" description="Disordered" evidence="1">
    <location>
        <begin position="649"/>
        <end position="782"/>
    </location>
</feature>